<keyword evidence="3" id="KW-1185">Reference proteome</keyword>
<dbReference type="RefSeq" id="WP_129723234.1">
    <property type="nucleotide sequence ID" value="NZ_CP101808.1"/>
</dbReference>
<dbReference type="PROSITE" id="PS51704">
    <property type="entry name" value="GP_PDE"/>
    <property type="match status" value="1"/>
</dbReference>
<sequence length="246" mass="28899">MNRIEKNHWLNKYFIAHRGFHTETEPENSLGAFNNAIKNKYAIELDLHILNDGNVVVFHDDNLKRMTGLEKAIKDTTWNEIKNLKLKNTDYTIPLFSDVLKYIDGQVPLLIELKTDTENHRLEEATWEILKTYSHPYAIQSFDPFTVQWFKKNAPDVIRGMLSGSFHNEKLPFYKKFILRNLLLRAKANPDFINYEIAYLKSKPILKLKDQLTILCWTARDLNTFIQTYKSGINCVFENFIPMLPD</sequence>
<dbReference type="Gene3D" id="3.20.20.190">
    <property type="entry name" value="Phosphatidylinositol (PI) phosphodiesterase"/>
    <property type="match status" value="1"/>
</dbReference>
<dbReference type="InterPro" id="IPR030395">
    <property type="entry name" value="GP_PDE_dom"/>
</dbReference>
<name>A0ABY5J2G5_9BACT</name>
<dbReference type="PANTHER" id="PTHR46211">
    <property type="entry name" value="GLYCEROPHOSPHORYL DIESTER PHOSPHODIESTERASE"/>
    <property type="match status" value="1"/>
</dbReference>
<evidence type="ECO:0000259" key="1">
    <source>
        <dbReference type="PROSITE" id="PS51704"/>
    </source>
</evidence>
<dbReference type="Pfam" id="PF03009">
    <property type="entry name" value="GDPD"/>
    <property type="match status" value="1"/>
</dbReference>
<evidence type="ECO:0000313" key="3">
    <source>
        <dbReference type="Proteomes" id="UP001059576"/>
    </source>
</evidence>
<gene>
    <name evidence="2" type="ORF">NPA09_02295</name>
</gene>
<accession>A0ABY5J2G5</accession>
<dbReference type="SUPFAM" id="SSF51695">
    <property type="entry name" value="PLC-like phosphodiesterases"/>
    <property type="match status" value="1"/>
</dbReference>
<protein>
    <recommendedName>
        <fullName evidence="1">GP-PDE domain-containing protein</fullName>
    </recommendedName>
</protein>
<dbReference type="InterPro" id="IPR017946">
    <property type="entry name" value="PLC-like_Pdiesterase_TIM-brl"/>
</dbReference>
<reference evidence="2" key="1">
    <citation type="submission" date="2022-07" db="EMBL/GenBank/DDBJ databases">
        <title>Complete genome of Mycoplasma equigenitalium type strain T37.</title>
        <authorList>
            <person name="Spergser J."/>
        </authorList>
    </citation>
    <scope>NUCLEOTIDE SEQUENCE</scope>
    <source>
        <strain evidence="2">T37</strain>
    </source>
</reference>
<feature type="domain" description="GP-PDE" evidence="1">
    <location>
        <begin position="12"/>
        <end position="246"/>
    </location>
</feature>
<dbReference type="EMBL" id="CP101808">
    <property type="protein sequence ID" value="UUD36716.1"/>
    <property type="molecule type" value="Genomic_DNA"/>
</dbReference>
<evidence type="ECO:0000313" key="2">
    <source>
        <dbReference type="EMBL" id="UUD36716.1"/>
    </source>
</evidence>
<dbReference type="PANTHER" id="PTHR46211:SF1">
    <property type="entry name" value="GLYCEROPHOSPHODIESTER PHOSPHODIESTERASE, CYTOPLASMIC"/>
    <property type="match status" value="1"/>
</dbReference>
<proteinExistence type="predicted"/>
<dbReference type="Proteomes" id="UP001059576">
    <property type="component" value="Chromosome"/>
</dbReference>
<organism evidence="2 3">
    <name type="scientific">Mycoplasmopsis equigenitalium</name>
    <dbReference type="NCBI Taxonomy" id="114883"/>
    <lineage>
        <taxon>Bacteria</taxon>
        <taxon>Bacillati</taxon>
        <taxon>Mycoplasmatota</taxon>
        <taxon>Mycoplasmoidales</taxon>
        <taxon>Metamycoplasmataceae</taxon>
        <taxon>Mycoplasmopsis</taxon>
    </lineage>
</organism>